<organism evidence="4">
    <name type="scientific">Nakamurella sp. A5-74</name>
    <dbReference type="NCBI Taxonomy" id="3158264"/>
    <lineage>
        <taxon>Bacteria</taxon>
        <taxon>Bacillati</taxon>
        <taxon>Actinomycetota</taxon>
        <taxon>Actinomycetes</taxon>
        <taxon>Nakamurellales</taxon>
        <taxon>Nakamurellaceae</taxon>
        <taxon>Nakamurella</taxon>
    </lineage>
</organism>
<feature type="domain" description="UspA" evidence="3">
    <location>
        <begin position="34"/>
        <end position="149"/>
    </location>
</feature>
<feature type="domain" description="UspA" evidence="3">
    <location>
        <begin position="158"/>
        <end position="294"/>
    </location>
</feature>
<dbReference type="EMBL" id="CP159218">
    <property type="protein sequence ID" value="XCG65718.1"/>
    <property type="molecule type" value="Genomic_DNA"/>
</dbReference>
<dbReference type="GO" id="GO:0005524">
    <property type="term" value="F:ATP binding"/>
    <property type="evidence" value="ECO:0007669"/>
    <property type="project" value="UniProtKB-KW"/>
</dbReference>
<sequence length="302" mass="31173">MPTAPVLPPSITSALPTARTTKTPDRGPLPTGGVVVGVDDSASAVHTAVWGARHAVQQGVPLTIVHCAGIASNHPLGELMGIAGRVTALLPDVHARFEVRTGDPVEVLTEMSRRAAMIVVGTAGGDAFEPDGSVPVRLVARSQAPVAVVAGGGRVHGPVLVGVDGSPRSLAALEFAAHEARRSEVGLIVLMAWVEVVLDESSGGLQMVQNWTVESSRWERELTRLLTGLRARFPDLEVTGELVHHRAAGALVDRAADCSEVVIGRRGSGRIHSLAAGSTSRALLAAAAGVVVVLPDTAHLTG</sequence>
<name>A0AAU8DWW5_9ACTN</name>
<dbReference type="RefSeq" id="WP_353651323.1">
    <property type="nucleotide sequence ID" value="NZ_CP159218.1"/>
</dbReference>
<dbReference type="SUPFAM" id="SSF52402">
    <property type="entry name" value="Adenine nucleotide alpha hydrolases-like"/>
    <property type="match status" value="2"/>
</dbReference>
<accession>A0AAU8DWW5</accession>
<comment type="similarity">
    <text evidence="1">Belongs to the universal stress protein A family.</text>
</comment>
<gene>
    <name evidence="4" type="ORF">ABLG96_10800</name>
</gene>
<evidence type="ECO:0000259" key="3">
    <source>
        <dbReference type="Pfam" id="PF00582"/>
    </source>
</evidence>
<dbReference type="PANTHER" id="PTHR46268">
    <property type="entry name" value="STRESS RESPONSE PROTEIN NHAX"/>
    <property type="match status" value="1"/>
</dbReference>
<dbReference type="InterPro" id="IPR006016">
    <property type="entry name" value="UspA"/>
</dbReference>
<dbReference type="Pfam" id="PF00582">
    <property type="entry name" value="Usp"/>
    <property type="match status" value="2"/>
</dbReference>
<reference evidence="4" key="1">
    <citation type="submission" date="2024-05" db="EMBL/GenBank/DDBJ databases">
        <authorList>
            <person name="Cai S.Y."/>
            <person name="Jin L.M."/>
            <person name="Li H.R."/>
        </authorList>
    </citation>
    <scope>NUCLEOTIDE SEQUENCE</scope>
    <source>
        <strain evidence="4">A5-74</strain>
    </source>
</reference>
<dbReference type="PRINTS" id="PR01438">
    <property type="entry name" value="UNVRSLSTRESS"/>
</dbReference>
<dbReference type="InterPro" id="IPR006015">
    <property type="entry name" value="Universal_stress_UspA"/>
</dbReference>
<evidence type="ECO:0000256" key="2">
    <source>
        <dbReference type="SAM" id="MobiDB-lite"/>
    </source>
</evidence>
<dbReference type="AlphaFoldDB" id="A0AAU8DWW5"/>
<evidence type="ECO:0000256" key="1">
    <source>
        <dbReference type="ARBA" id="ARBA00008791"/>
    </source>
</evidence>
<protein>
    <submittedName>
        <fullName evidence="4">Universal stress protein</fullName>
    </submittedName>
</protein>
<feature type="region of interest" description="Disordered" evidence="2">
    <location>
        <begin position="1"/>
        <end position="31"/>
    </location>
</feature>
<evidence type="ECO:0000313" key="4">
    <source>
        <dbReference type="EMBL" id="XCG65718.1"/>
    </source>
</evidence>
<dbReference type="InterPro" id="IPR014729">
    <property type="entry name" value="Rossmann-like_a/b/a_fold"/>
</dbReference>
<dbReference type="Gene3D" id="3.40.50.620">
    <property type="entry name" value="HUPs"/>
    <property type="match status" value="2"/>
</dbReference>
<proteinExistence type="inferred from homology"/>
<dbReference type="PANTHER" id="PTHR46268:SF6">
    <property type="entry name" value="UNIVERSAL STRESS PROTEIN UP12"/>
    <property type="match status" value="1"/>
</dbReference>
<feature type="compositionally biased region" description="Polar residues" evidence="2">
    <location>
        <begin position="10"/>
        <end position="21"/>
    </location>
</feature>